<dbReference type="AlphaFoldDB" id="A0A212PVV4"/>
<reference evidence="5" key="1">
    <citation type="submission" date="2017-06" db="EMBL/GenBank/DDBJ databases">
        <authorList>
            <person name="Varghese N."/>
            <person name="Submissions S."/>
        </authorList>
    </citation>
    <scope>NUCLEOTIDE SEQUENCE [LARGE SCALE GENOMIC DNA]</scope>
    <source>
        <strain evidence="5">JAD2</strain>
    </source>
</reference>
<dbReference type="EMBL" id="FYEK01000003">
    <property type="protein sequence ID" value="SNB51065.1"/>
    <property type="molecule type" value="Genomic_DNA"/>
</dbReference>
<dbReference type="PANTHER" id="PTHR14969:SF13">
    <property type="entry name" value="AT30094P"/>
    <property type="match status" value="1"/>
</dbReference>
<feature type="transmembrane region" description="Helical" evidence="2">
    <location>
        <begin position="288"/>
        <end position="308"/>
    </location>
</feature>
<name>A0A212PVV4_9CHLR</name>
<evidence type="ECO:0000256" key="1">
    <source>
        <dbReference type="SAM" id="MobiDB-lite"/>
    </source>
</evidence>
<keyword evidence="2" id="KW-0812">Transmembrane</keyword>
<feature type="transmembrane region" description="Helical" evidence="2">
    <location>
        <begin position="195"/>
        <end position="218"/>
    </location>
</feature>
<dbReference type="InterPro" id="IPR036938">
    <property type="entry name" value="PAP2/HPO_sf"/>
</dbReference>
<evidence type="ECO:0000313" key="4">
    <source>
        <dbReference type="EMBL" id="SNB51065.1"/>
    </source>
</evidence>
<keyword evidence="5" id="KW-1185">Reference proteome</keyword>
<dbReference type="InParanoid" id="A0A212PVV4"/>
<feature type="region of interest" description="Disordered" evidence="1">
    <location>
        <begin position="96"/>
        <end position="120"/>
    </location>
</feature>
<feature type="transmembrane region" description="Helical" evidence="2">
    <location>
        <begin position="262"/>
        <end position="282"/>
    </location>
</feature>
<evidence type="ECO:0000256" key="2">
    <source>
        <dbReference type="SAM" id="Phobius"/>
    </source>
</evidence>
<evidence type="ECO:0000313" key="5">
    <source>
        <dbReference type="Proteomes" id="UP000197025"/>
    </source>
</evidence>
<feature type="transmembrane region" description="Helical" evidence="2">
    <location>
        <begin position="129"/>
        <end position="150"/>
    </location>
</feature>
<accession>A0A212PVV4</accession>
<protein>
    <submittedName>
        <fullName evidence="4">PAP2 superfamily protein</fullName>
    </submittedName>
</protein>
<dbReference type="InterPro" id="IPR000326">
    <property type="entry name" value="PAP2/HPO"/>
</dbReference>
<keyword evidence="2" id="KW-0472">Membrane</keyword>
<evidence type="ECO:0000259" key="3">
    <source>
        <dbReference type="SMART" id="SM00014"/>
    </source>
</evidence>
<feature type="transmembrane region" description="Helical" evidence="2">
    <location>
        <begin position="38"/>
        <end position="58"/>
    </location>
</feature>
<proteinExistence type="predicted"/>
<dbReference type="PANTHER" id="PTHR14969">
    <property type="entry name" value="SPHINGOSINE-1-PHOSPHATE PHOSPHOHYDROLASE"/>
    <property type="match status" value="1"/>
</dbReference>
<dbReference type="OrthoDB" id="9789113at2"/>
<dbReference type="SMART" id="SM00014">
    <property type="entry name" value="acidPPc"/>
    <property type="match status" value="1"/>
</dbReference>
<organism evidence="4 5">
    <name type="scientific">Thermoflexus hugenholtzii JAD2</name>
    <dbReference type="NCBI Taxonomy" id="877466"/>
    <lineage>
        <taxon>Bacteria</taxon>
        <taxon>Bacillati</taxon>
        <taxon>Chloroflexota</taxon>
        <taxon>Thermoflexia</taxon>
        <taxon>Thermoflexales</taxon>
        <taxon>Thermoflexaceae</taxon>
        <taxon>Thermoflexus</taxon>
    </lineage>
</organism>
<gene>
    <name evidence="4" type="ORF">SAMN02746019_00020940</name>
</gene>
<keyword evidence="2" id="KW-1133">Transmembrane helix</keyword>
<dbReference type="Pfam" id="PF01569">
    <property type="entry name" value="PAP2"/>
    <property type="match status" value="1"/>
</dbReference>
<dbReference type="Gene3D" id="1.20.144.10">
    <property type="entry name" value="Phosphatidic acid phosphatase type 2/haloperoxidase"/>
    <property type="match status" value="1"/>
</dbReference>
<sequence>MRSYLAWYLVAGYLGASWAAALGVLLLRRGRGRASWELQGVGVLLLLTSGIGFFAGVPEIWTPGPAGTELAAMSGLAMLGAWGTFRALQALTGSRRASGGGISDPDPSRGEGPEPGAEGRSAGLRPLRWGGLLALLLILWRWDVPLFFALNAYAGRVPWLDGLARLLINDYAVPTALAMLAWWMWWSGDPVQQAAVLRAVLAVPLSGALLEAMNAVYFRPRPFTDHEVHLLFYHPSDSSFPSNAAMVAWAIAVSLKTGNRRVGWVAMGLAAGISLARVYGGVHYPLDVVAGALLGAGLSGALFRSRMFRTASLRLARRIGGRFRL</sequence>
<feature type="transmembrane region" description="Helical" evidence="2">
    <location>
        <begin position="162"/>
        <end position="183"/>
    </location>
</feature>
<dbReference type="RefSeq" id="WP_088569895.1">
    <property type="nucleotide sequence ID" value="NZ_FYEK01000003.1"/>
</dbReference>
<feature type="transmembrane region" description="Helical" evidence="2">
    <location>
        <begin position="6"/>
        <end position="26"/>
    </location>
</feature>
<dbReference type="Proteomes" id="UP000197025">
    <property type="component" value="Unassembled WGS sequence"/>
</dbReference>
<feature type="domain" description="Phosphatidic acid phosphatase type 2/haloperoxidase" evidence="3">
    <location>
        <begin position="196"/>
        <end position="303"/>
    </location>
</feature>
<dbReference type="SUPFAM" id="SSF48317">
    <property type="entry name" value="Acid phosphatase/Vanadium-dependent haloperoxidase"/>
    <property type="match status" value="1"/>
</dbReference>